<evidence type="ECO:0000259" key="8">
    <source>
        <dbReference type="PROSITE" id="PS50109"/>
    </source>
</evidence>
<evidence type="ECO:0000256" key="1">
    <source>
        <dbReference type="ARBA" id="ARBA00000085"/>
    </source>
</evidence>
<dbReference type="PROSITE" id="PS50110">
    <property type="entry name" value="RESPONSE_REGULATORY"/>
    <property type="match status" value="1"/>
</dbReference>
<evidence type="ECO:0000256" key="6">
    <source>
        <dbReference type="ARBA" id="ARBA00022840"/>
    </source>
</evidence>
<dbReference type="CDD" id="cd00075">
    <property type="entry name" value="HATPase"/>
    <property type="match status" value="1"/>
</dbReference>
<dbReference type="InterPro" id="IPR011006">
    <property type="entry name" value="CheY-like_superfamily"/>
</dbReference>
<evidence type="ECO:0000256" key="2">
    <source>
        <dbReference type="ARBA" id="ARBA00012438"/>
    </source>
</evidence>
<dbReference type="Gene3D" id="3.40.50.2300">
    <property type="match status" value="1"/>
</dbReference>
<gene>
    <name evidence="10" type="ORF">ACFO5R_21875</name>
</gene>
<keyword evidence="5" id="KW-0418">Kinase</keyword>
<keyword evidence="4" id="KW-0547">Nucleotide-binding</keyword>
<dbReference type="InterPro" id="IPR005467">
    <property type="entry name" value="His_kinase_dom"/>
</dbReference>
<dbReference type="InterPro" id="IPR001789">
    <property type="entry name" value="Sig_transdc_resp-reg_receiver"/>
</dbReference>
<organism evidence="10 11">
    <name type="scientific">Halosolutus amylolyticus</name>
    <dbReference type="NCBI Taxonomy" id="2932267"/>
    <lineage>
        <taxon>Archaea</taxon>
        <taxon>Methanobacteriati</taxon>
        <taxon>Methanobacteriota</taxon>
        <taxon>Stenosarchaea group</taxon>
        <taxon>Halobacteria</taxon>
        <taxon>Halobacteriales</taxon>
        <taxon>Natrialbaceae</taxon>
        <taxon>Halosolutus</taxon>
    </lineage>
</organism>
<keyword evidence="6 10" id="KW-0067">ATP-binding</keyword>
<evidence type="ECO:0000259" key="9">
    <source>
        <dbReference type="PROSITE" id="PS50110"/>
    </source>
</evidence>
<dbReference type="InterPro" id="IPR004358">
    <property type="entry name" value="Sig_transdc_His_kin-like_C"/>
</dbReference>
<keyword evidence="7" id="KW-0597">Phosphoprotein</keyword>
<keyword evidence="11" id="KW-1185">Reference proteome</keyword>
<dbReference type="SUPFAM" id="SSF52172">
    <property type="entry name" value="CheY-like"/>
    <property type="match status" value="1"/>
</dbReference>
<dbReference type="InterPro" id="IPR036890">
    <property type="entry name" value="HATPase_C_sf"/>
</dbReference>
<evidence type="ECO:0000313" key="10">
    <source>
        <dbReference type="EMBL" id="MFC4544586.1"/>
    </source>
</evidence>
<comment type="caution">
    <text evidence="10">The sequence shown here is derived from an EMBL/GenBank/DDBJ whole genome shotgun (WGS) entry which is preliminary data.</text>
</comment>
<reference evidence="10 11" key="1">
    <citation type="journal article" date="2019" name="Int. J. Syst. Evol. Microbiol.">
        <title>The Global Catalogue of Microorganisms (GCM) 10K type strain sequencing project: providing services to taxonomists for standard genome sequencing and annotation.</title>
        <authorList>
            <consortium name="The Broad Institute Genomics Platform"/>
            <consortium name="The Broad Institute Genome Sequencing Center for Infectious Disease"/>
            <person name="Wu L."/>
            <person name="Ma J."/>
        </authorList>
    </citation>
    <scope>NUCLEOTIDE SEQUENCE [LARGE SCALE GENOMIC DNA]</scope>
    <source>
        <strain evidence="10 11">WLHS5</strain>
    </source>
</reference>
<dbReference type="PANTHER" id="PTHR44936:SF10">
    <property type="entry name" value="SENSOR PROTEIN RSTB"/>
    <property type="match status" value="1"/>
</dbReference>
<dbReference type="InterPro" id="IPR050980">
    <property type="entry name" value="2C_sensor_his_kinase"/>
</dbReference>
<dbReference type="RefSeq" id="WP_250141315.1">
    <property type="nucleotide sequence ID" value="NZ_JALIQP010000003.1"/>
</dbReference>
<comment type="catalytic activity">
    <reaction evidence="1">
        <text>ATP + protein L-histidine = ADP + protein N-phospho-L-histidine.</text>
        <dbReference type="EC" id="2.7.13.3"/>
    </reaction>
</comment>
<name>A0ABD5PW03_9EURY</name>
<dbReference type="Gene3D" id="3.30.565.10">
    <property type="entry name" value="Histidine kinase-like ATPase, C-terminal domain"/>
    <property type="match status" value="1"/>
</dbReference>
<dbReference type="PRINTS" id="PR00344">
    <property type="entry name" value="BCTRLSENSOR"/>
</dbReference>
<dbReference type="Proteomes" id="UP001595898">
    <property type="component" value="Unassembled WGS sequence"/>
</dbReference>
<dbReference type="EC" id="2.7.13.3" evidence="2"/>
<feature type="modified residue" description="4-aspartylphosphate" evidence="7">
    <location>
        <position position="73"/>
    </location>
</feature>
<proteinExistence type="predicted"/>
<evidence type="ECO:0000256" key="3">
    <source>
        <dbReference type="ARBA" id="ARBA00022679"/>
    </source>
</evidence>
<dbReference type="Pfam" id="PF02518">
    <property type="entry name" value="HATPase_c"/>
    <property type="match status" value="1"/>
</dbReference>
<sequence>MSTTRSLEVDVLLVEDDADDARYVERLVHGHRTRRDERGVDAPIAIAELDHVDRLADAEERVRTRPPDVVLLDLMLPDSRGVSTVESMVEAAPELPIVVLTGRDDAEVGVEAIQRGAEEYLVKESITAEAILRTLRYAIERTRRRSELRDRNQRLALLNRLLRKDIRNDVSMIVGLTDQIRREREHGDEATIETVLEAAGHVAKLTDTAAELTSVISEDDVRHAPCNLIDVVEGSVANVRREYDASMRIERPESGAPILVSGSPMLGSAFVHLLQNAVEHSDRSVPRVTVTVETSADRATVSIADDGVGIPDTQKDLLTDPSVRFDEASGMGVGLYLVTTVLEELGGEFEIEDNEAGGTTVTVTLDRVHSR</sequence>
<dbReference type="InterPro" id="IPR003594">
    <property type="entry name" value="HATPase_dom"/>
</dbReference>
<evidence type="ECO:0000256" key="5">
    <source>
        <dbReference type="ARBA" id="ARBA00022777"/>
    </source>
</evidence>
<dbReference type="EMBL" id="JBHSFA010000011">
    <property type="protein sequence ID" value="MFC4544586.1"/>
    <property type="molecule type" value="Genomic_DNA"/>
</dbReference>
<dbReference type="AlphaFoldDB" id="A0ABD5PW03"/>
<feature type="domain" description="Response regulatory" evidence="9">
    <location>
        <begin position="10"/>
        <end position="138"/>
    </location>
</feature>
<dbReference type="PANTHER" id="PTHR44936">
    <property type="entry name" value="SENSOR PROTEIN CREC"/>
    <property type="match status" value="1"/>
</dbReference>
<dbReference type="GO" id="GO:0004673">
    <property type="term" value="F:protein histidine kinase activity"/>
    <property type="evidence" value="ECO:0007669"/>
    <property type="project" value="UniProtKB-EC"/>
</dbReference>
<dbReference type="Pfam" id="PF00072">
    <property type="entry name" value="Response_reg"/>
    <property type="match status" value="1"/>
</dbReference>
<dbReference type="PROSITE" id="PS50109">
    <property type="entry name" value="HIS_KIN"/>
    <property type="match status" value="1"/>
</dbReference>
<accession>A0ABD5PW03</accession>
<evidence type="ECO:0000313" key="11">
    <source>
        <dbReference type="Proteomes" id="UP001595898"/>
    </source>
</evidence>
<dbReference type="SMART" id="SM00448">
    <property type="entry name" value="REC"/>
    <property type="match status" value="1"/>
</dbReference>
<evidence type="ECO:0000256" key="7">
    <source>
        <dbReference type="PROSITE-ProRule" id="PRU00169"/>
    </source>
</evidence>
<dbReference type="GO" id="GO:0005524">
    <property type="term" value="F:ATP binding"/>
    <property type="evidence" value="ECO:0007669"/>
    <property type="project" value="UniProtKB-KW"/>
</dbReference>
<feature type="domain" description="Histidine kinase" evidence="8">
    <location>
        <begin position="161"/>
        <end position="369"/>
    </location>
</feature>
<dbReference type="SUPFAM" id="SSF55874">
    <property type="entry name" value="ATPase domain of HSP90 chaperone/DNA topoisomerase II/histidine kinase"/>
    <property type="match status" value="1"/>
</dbReference>
<keyword evidence="3" id="KW-0808">Transferase</keyword>
<protein>
    <recommendedName>
        <fullName evidence="2">histidine kinase</fullName>
        <ecNumber evidence="2">2.7.13.3</ecNumber>
    </recommendedName>
</protein>
<dbReference type="SMART" id="SM00387">
    <property type="entry name" value="HATPase_c"/>
    <property type="match status" value="1"/>
</dbReference>
<evidence type="ECO:0000256" key="4">
    <source>
        <dbReference type="ARBA" id="ARBA00022741"/>
    </source>
</evidence>